<name>A0A7C9UVZ8_9PROT</name>
<dbReference type="Proteomes" id="UP000480684">
    <property type="component" value="Unassembled WGS sequence"/>
</dbReference>
<evidence type="ECO:0000313" key="3">
    <source>
        <dbReference type="Proteomes" id="UP000480684"/>
    </source>
</evidence>
<feature type="signal peptide" evidence="1">
    <location>
        <begin position="1"/>
        <end position="21"/>
    </location>
</feature>
<feature type="chain" id="PRO_5028820093" evidence="1">
    <location>
        <begin position="22"/>
        <end position="278"/>
    </location>
</feature>
<dbReference type="PANTHER" id="PTHR30024">
    <property type="entry name" value="ALIPHATIC SULFONATES-BINDING PROTEIN-RELATED"/>
    <property type="match status" value="1"/>
</dbReference>
<dbReference type="EMBL" id="JAAIYP010000039">
    <property type="protein sequence ID" value="NFV81346.1"/>
    <property type="molecule type" value="Genomic_DNA"/>
</dbReference>
<keyword evidence="3" id="KW-1185">Reference proteome</keyword>
<evidence type="ECO:0000256" key="1">
    <source>
        <dbReference type="SAM" id="SignalP"/>
    </source>
</evidence>
<organism evidence="2 3">
    <name type="scientific">Magnetospirillum aberrantis SpK</name>
    <dbReference type="NCBI Taxonomy" id="908842"/>
    <lineage>
        <taxon>Bacteria</taxon>
        <taxon>Pseudomonadati</taxon>
        <taxon>Pseudomonadota</taxon>
        <taxon>Alphaproteobacteria</taxon>
        <taxon>Rhodospirillales</taxon>
        <taxon>Rhodospirillaceae</taxon>
        <taxon>Magnetospirillum</taxon>
    </lineage>
</organism>
<dbReference type="Pfam" id="PF12974">
    <property type="entry name" value="Phosphonate-bd"/>
    <property type="match status" value="1"/>
</dbReference>
<comment type="caution">
    <text evidence="2">The sequence shown here is derived from an EMBL/GenBank/DDBJ whole genome shotgun (WGS) entry which is preliminary data.</text>
</comment>
<dbReference type="PANTHER" id="PTHR30024:SF17">
    <property type="entry name" value="SOLUTE-BINDING PROTEIN FAMILY 3_N-TERMINAL DOMAIN-CONTAINING PROTEIN"/>
    <property type="match status" value="1"/>
</dbReference>
<dbReference type="SUPFAM" id="SSF53850">
    <property type="entry name" value="Periplasmic binding protein-like II"/>
    <property type="match status" value="1"/>
</dbReference>
<evidence type="ECO:0000313" key="2">
    <source>
        <dbReference type="EMBL" id="NFV81346.1"/>
    </source>
</evidence>
<dbReference type="Gene3D" id="3.40.190.10">
    <property type="entry name" value="Periplasmic binding protein-like II"/>
    <property type="match status" value="2"/>
</dbReference>
<protein>
    <submittedName>
        <fullName evidence="2">Phosphate/phosphite/phosphonate ABC transporter substrate-binding protein</fullName>
    </submittedName>
</protein>
<keyword evidence="1" id="KW-0732">Signal</keyword>
<proteinExistence type="predicted"/>
<dbReference type="AlphaFoldDB" id="A0A7C9UVZ8"/>
<gene>
    <name evidence="2" type="ORF">G4223_14610</name>
</gene>
<reference evidence="2 3" key="1">
    <citation type="submission" date="2020-02" db="EMBL/GenBank/DDBJ databases">
        <authorList>
            <person name="Dziuba M."/>
            <person name="Kuznetsov B."/>
            <person name="Mardanov A."/>
            <person name="Ravin N."/>
            <person name="Grouzdev D."/>
        </authorList>
    </citation>
    <scope>NUCLEOTIDE SEQUENCE [LARGE SCALE GENOMIC DNA]</scope>
    <source>
        <strain evidence="2 3">SpK</strain>
    </source>
</reference>
<accession>A0A7C9UVZ8</accession>
<sequence>MRLMGIVAALCIGMMSVPVRAQTPAEPSFVVAVAPHTSARVIIEQYQPVRAALAAALGQPVEIITAPDFTEFARRAVAGQYDIAVTTGHQAELLRADSGYVPLLTYAASFRAVMVVGRDSPIGSAADLAGKVVLGLNPSSLVTLWGLHWLDGKGVKPRQTRYVSAADSVAQLILAGDAAAGFISLANFQKLPADVQAGLRIQEQSAPLAGRVYMLNGRHAARRDLVLSALRSFAATAEGQRYFAENKLEGYRDITEDELQAMAPYADEVRRNLGGDTP</sequence>